<keyword evidence="2 5" id="KW-0378">Hydrolase</keyword>
<dbReference type="GO" id="GO:0016787">
    <property type="term" value="F:hydrolase activity"/>
    <property type="evidence" value="ECO:0007669"/>
    <property type="project" value="UniProtKB-KW"/>
</dbReference>
<dbReference type="EC" id="3.4.-.-" evidence="5"/>
<comment type="similarity">
    <text evidence="1 2">Belongs to the peptidase S8 family.</text>
</comment>
<dbReference type="PANTHER" id="PTHR43399">
    <property type="entry name" value="SUBTILISIN-RELATED"/>
    <property type="match status" value="1"/>
</dbReference>
<evidence type="ECO:0000313" key="5">
    <source>
        <dbReference type="EMBL" id="MDT0556711.1"/>
    </source>
</evidence>
<gene>
    <name evidence="5" type="ORF">RM538_11900</name>
</gene>
<organism evidence="5 6">
    <name type="scientific">Patiriisocius hiemis</name>
    <dbReference type="NCBI Taxonomy" id="3075604"/>
    <lineage>
        <taxon>Bacteria</taxon>
        <taxon>Pseudomonadati</taxon>
        <taxon>Bacteroidota</taxon>
        <taxon>Flavobacteriia</taxon>
        <taxon>Flavobacteriales</taxon>
        <taxon>Flavobacteriaceae</taxon>
        <taxon>Patiriisocius</taxon>
    </lineage>
</organism>
<dbReference type="RefSeq" id="WP_311333662.1">
    <property type="nucleotide sequence ID" value="NZ_JAVRHZ010000008.1"/>
</dbReference>
<name>A0ABU2YEW2_9FLAO</name>
<sequence>MKPILLYFLLLFSCCSIASAQFQDKSWMYLRAKDTLVSPKFEETNGVLRYVGDDTKLKKIFEEHIIYKFKKTYKNATRQNLKKTFFVISDKQSFLDDILREGSHLFVFGELIANEDKKIFEPNDYGLTSTIGDYGEHKLNLDYLDFLDLPKAWYYTTGSKDVIVGISDAQLDTINIDFKGKTKNLKNGYPSGGHGYGVSGIAAAQGNNGYGMPGVCYDCSIYGTKYGEFKDFKSLMELSKMGVRVINCSWSGSKYYETAQEAINEMYQNGTIIVASAGNKNWNTSKQGEIVYYPASYDKVISVSTVMYKNPTYKDAMDRDSKGNFFAQNVRNYVGRSLGFKDNDTLNEPHIWNVSVTTLNKDVDILAPSAGVFSYGKWLTKNKKEFIDIEATSPAAPFVTGTIGLMLSLNPCLPTNEIESILKMGSVNIDYIPANRKFYGNYGSGALNAGNTIELLYQLYTPTQTAYIQNQDFSRWGFNLRSFAKKTVFKNQTFREDATLELTSKNQVVLSENTILRPGNKGSIKIKIDSTLEKECELQLRDPSIEE</sequence>
<dbReference type="EMBL" id="JAVRHZ010000008">
    <property type="protein sequence ID" value="MDT0556711.1"/>
    <property type="molecule type" value="Genomic_DNA"/>
</dbReference>
<dbReference type="InterPro" id="IPR000209">
    <property type="entry name" value="Peptidase_S8/S53_dom"/>
</dbReference>
<keyword evidence="6" id="KW-1185">Reference proteome</keyword>
<dbReference type="PANTHER" id="PTHR43399:SF4">
    <property type="entry name" value="CELL WALL-ASSOCIATED PROTEASE"/>
    <property type="match status" value="1"/>
</dbReference>
<evidence type="ECO:0000256" key="3">
    <source>
        <dbReference type="SAM" id="SignalP"/>
    </source>
</evidence>
<keyword evidence="2" id="KW-0720">Serine protease</keyword>
<accession>A0ABU2YEW2</accession>
<dbReference type="Pfam" id="PF00082">
    <property type="entry name" value="Peptidase_S8"/>
    <property type="match status" value="1"/>
</dbReference>
<protein>
    <submittedName>
        <fullName evidence="5">S8/S53 family peptidase</fullName>
        <ecNumber evidence="5">3.4.-.-</ecNumber>
    </submittedName>
</protein>
<evidence type="ECO:0000256" key="2">
    <source>
        <dbReference type="PROSITE-ProRule" id="PRU01240"/>
    </source>
</evidence>
<feature type="active site" description="Charge relay system" evidence="2">
    <location>
        <position position="393"/>
    </location>
</feature>
<comment type="caution">
    <text evidence="5">The sequence shown here is derived from an EMBL/GenBank/DDBJ whole genome shotgun (WGS) entry which is preliminary data.</text>
</comment>
<keyword evidence="3" id="KW-0732">Signal</keyword>
<dbReference type="PROSITE" id="PS51892">
    <property type="entry name" value="SUBTILASE"/>
    <property type="match status" value="1"/>
</dbReference>
<dbReference type="InterPro" id="IPR036852">
    <property type="entry name" value="Peptidase_S8/S53_dom_sf"/>
</dbReference>
<evidence type="ECO:0000259" key="4">
    <source>
        <dbReference type="Pfam" id="PF00082"/>
    </source>
</evidence>
<dbReference type="Proteomes" id="UP001254488">
    <property type="component" value="Unassembled WGS sequence"/>
</dbReference>
<reference evidence="5 6" key="1">
    <citation type="submission" date="2023-09" db="EMBL/GenBank/DDBJ databases">
        <authorList>
            <person name="Rey-Velasco X."/>
        </authorList>
    </citation>
    <scope>NUCLEOTIDE SEQUENCE [LARGE SCALE GENOMIC DNA]</scope>
    <source>
        <strain evidence="5 6">W242</strain>
    </source>
</reference>
<feature type="domain" description="Peptidase S8/S53" evidence="4">
    <location>
        <begin position="160"/>
        <end position="426"/>
    </location>
</feature>
<evidence type="ECO:0000313" key="6">
    <source>
        <dbReference type="Proteomes" id="UP001254488"/>
    </source>
</evidence>
<dbReference type="InterPro" id="IPR051048">
    <property type="entry name" value="Peptidase_S8/S53_subtilisin"/>
</dbReference>
<dbReference type="CDD" id="cd00306">
    <property type="entry name" value="Peptidases_S8_S53"/>
    <property type="match status" value="1"/>
</dbReference>
<feature type="signal peptide" evidence="3">
    <location>
        <begin position="1"/>
        <end position="20"/>
    </location>
</feature>
<keyword evidence="2" id="KW-0645">Protease</keyword>
<proteinExistence type="inferred from homology"/>
<feature type="active site" description="Charge relay system" evidence="2">
    <location>
        <position position="194"/>
    </location>
</feature>
<dbReference type="Gene3D" id="3.40.50.200">
    <property type="entry name" value="Peptidase S8/S53 domain"/>
    <property type="match status" value="1"/>
</dbReference>
<feature type="chain" id="PRO_5046235890" evidence="3">
    <location>
        <begin position="21"/>
        <end position="547"/>
    </location>
</feature>
<evidence type="ECO:0000256" key="1">
    <source>
        <dbReference type="ARBA" id="ARBA00011073"/>
    </source>
</evidence>
<dbReference type="SUPFAM" id="SSF52743">
    <property type="entry name" value="Subtilisin-like"/>
    <property type="match status" value="1"/>
</dbReference>
<feature type="active site" description="Charge relay system" evidence="2">
    <location>
        <position position="168"/>
    </location>
</feature>